<gene>
    <name evidence="10" type="ORF">P271_235</name>
</gene>
<keyword evidence="11" id="KW-1185">Reference proteome</keyword>
<dbReference type="InterPro" id="IPR003838">
    <property type="entry name" value="ABC3_permease_C"/>
</dbReference>
<dbReference type="PANTHER" id="PTHR30572">
    <property type="entry name" value="MEMBRANE COMPONENT OF TRANSPORTER-RELATED"/>
    <property type="match status" value="1"/>
</dbReference>
<evidence type="ECO:0000256" key="8">
    <source>
        <dbReference type="SAM" id="Phobius"/>
    </source>
</evidence>
<feature type="compositionally biased region" description="Polar residues" evidence="7">
    <location>
        <begin position="304"/>
        <end position="317"/>
    </location>
</feature>
<feature type="transmembrane region" description="Helical" evidence="8">
    <location>
        <begin position="1582"/>
        <end position="1605"/>
    </location>
</feature>
<proteinExistence type="inferred from homology"/>
<keyword evidence="3 8" id="KW-0812">Transmembrane</keyword>
<evidence type="ECO:0000256" key="4">
    <source>
        <dbReference type="ARBA" id="ARBA00022989"/>
    </source>
</evidence>
<evidence type="ECO:0000256" key="1">
    <source>
        <dbReference type="ARBA" id="ARBA00004651"/>
    </source>
</evidence>
<dbReference type="EMBL" id="AWQU01000084">
    <property type="protein sequence ID" value="KFB07402.1"/>
    <property type="molecule type" value="Genomic_DNA"/>
</dbReference>
<comment type="subcellular location">
    <subcellularLocation>
        <location evidence="1">Cell membrane</location>
        <topology evidence="1">Multi-pass membrane protein</topology>
    </subcellularLocation>
</comment>
<dbReference type="Pfam" id="PF02687">
    <property type="entry name" value="FtsX"/>
    <property type="match status" value="1"/>
</dbReference>
<evidence type="ECO:0000259" key="9">
    <source>
        <dbReference type="Pfam" id="PF02687"/>
    </source>
</evidence>
<dbReference type="Proteomes" id="UP000028523">
    <property type="component" value="Unassembled WGS sequence"/>
</dbReference>
<evidence type="ECO:0000313" key="11">
    <source>
        <dbReference type="Proteomes" id="UP000028523"/>
    </source>
</evidence>
<sequence length="1616" mass="184459">MLLIFALVFITFCIILSSFSLLYLNTNITNSIDNVNKYGNSANITVEQNYDMPKPKYTFDENQIKTPQKKQIKVSKFEYKDTNVIFPYEPKDFNSANLNVNKWSRKLGVLKSTGVQIDKDGKYVPIDINTTDYTQWHGIGYRMGPHFNPSNLLFSYDENKKPFLSGYFNLDTGQIDDYFTIYQGNYVPTKSNFTKYEVNSSKAATSIPHTLFIDSFTQLPTSSASMDIVNVTYYADLYNALLDNTKDKEENVYTLTLDTNSLSDVQKNIIESLPVDQKNSIMTTEVVIKDEWAQSKIKKKENQNDPTNPDDGSSAPTTKEGWVELWLQNIAEQKAEQLQEFFSYSINNSANNFLKQKDILTQFESSYTIIDNDSSFKYLVSKKENSEINKIVYSGGSELVDSEDYLKIANDVTVPFYSSDNKPYLKNLLMLLLSSTAEAGFEIKPYIKDYIVDILKDLEIGRPVDDEKYRAIFAIYLPEIDKNKIVATNRQKIDLHFSFEGGISVAETAIDVILSVYTPYGFAVVVPDKFLDVNNKQYIPVNQWNDLITRWNELLNSWDNFFSLTDEEINNKIKEFSNYVKEWLAELDSKFTITVNTQKYVIIGTGISPDLLYPSTSLENLIINPRTEFVLLTNQQGYNSILSTSPATFQNKYFSGITSNRVTDGYVHKLNQEFKENFNPKATTNLVYKTNDFSKNKNILTFRIYLPDSIVLYVTIVAIAAIVVLIVLGLYLSYLLIRSYIAKNIVQLAIVKANGFSTLKIAMALSLFGLFVALFAGFGGYIGALFLQGTFYSAISPFWYVPLDFLKFSIIGFFGGTISVFVVFLIFTWVILKLTFKKPINALISSNVETKVSKVLTMIKNNSQNIQPLFKFRLNLSFSNFYRFIFYTMLCSFGLAFVTSGISLPQKFDQSTTLTKANKNYTYSFDLVTPTEQSGLYKMQKYSNLGFTDIDNGIYPLYPGTITYNGQSKQFYQTRAYDTPYKLEDLKVLDLKTGEQKKDENGNLLYFGNLLLPSYQANLALKQDIFFGESAVFAKWLLDFDVNFGFQINPWEFVKAFLPPEIIARSESQSQIFLKEVYNAASNEENKKLYELQKKNNFILYDANTNLYSINDKTVIDINLNYTKIKFTDEFIQFIGCVYGDEELSNKDVKISYGIIPYEDKDSSETYSYIKANTKLKNKEENINIIGIKDKSTFVTLKDQKENDISYLLNTPKYEYPIIINNGAAYEYKLKVGDKIKIKVDNSYFRYSRKVLDSQGIEYGPNPDGYGNEEYVLTVAGIASTSFGEEFYISQENANKILGMGFNKEKQTNGGNIILKTEVGDQNNNQKILYANQDALTKNGYVPFNGVFSNKENPVYLSKNISFYALWGIWPNIINIDQNTFVDLWRINFKNMWIMDGQGFEPSFGKALTWLNSVFTDKLVTFNTNLLKDRKPLYESLFKTVANDAKSLADFTISIYGNTPTTISISKIDSFISQYQIYSSLFSSINIVQTIGMAIFVPLIVIMILVMTSIMMNEFKNMIAVLKTLGYSDRENILSIVFTYFPVMILALLIGFALMIAMIYILQFALYGLSSIYISSSISWLPYIYGVASIIGIMIVNFIFTVVLLKKMNLKKVINQ</sequence>
<dbReference type="GO" id="GO:0022857">
    <property type="term" value="F:transmembrane transporter activity"/>
    <property type="evidence" value="ECO:0007669"/>
    <property type="project" value="TreeGrafter"/>
</dbReference>
<evidence type="ECO:0000256" key="5">
    <source>
        <dbReference type="ARBA" id="ARBA00023136"/>
    </source>
</evidence>
<dbReference type="PANTHER" id="PTHR30572:SF4">
    <property type="entry name" value="ABC TRANSPORTER PERMEASE YTRF"/>
    <property type="match status" value="1"/>
</dbReference>
<comment type="caution">
    <text evidence="10">The sequence shown here is derived from an EMBL/GenBank/DDBJ whole genome shotgun (WGS) entry which is preliminary data.</text>
</comment>
<keyword evidence="2" id="KW-1003">Cell membrane</keyword>
<organism evidence="10 11">
    <name type="scientific">Malacoplasma iowae DK-CPA</name>
    <dbReference type="NCBI Taxonomy" id="1394179"/>
    <lineage>
        <taxon>Bacteria</taxon>
        <taxon>Bacillati</taxon>
        <taxon>Mycoplasmatota</taxon>
        <taxon>Mycoplasmoidales</taxon>
        <taxon>Mycoplasmoidaceae</taxon>
        <taxon>Malacoplasma</taxon>
    </lineage>
</organism>
<keyword evidence="4 8" id="KW-1133">Transmembrane helix</keyword>
<comment type="similarity">
    <text evidence="6">Belongs to the ABC-4 integral membrane protein family.</text>
</comment>
<feature type="transmembrane region" description="Helical" evidence="8">
    <location>
        <begin position="1533"/>
        <end position="1562"/>
    </location>
</feature>
<feature type="transmembrane region" description="Helical" evidence="8">
    <location>
        <begin position="710"/>
        <end position="737"/>
    </location>
</feature>
<keyword evidence="5 8" id="KW-0472">Membrane</keyword>
<feature type="transmembrane region" description="Helical" evidence="8">
    <location>
        <begin position="808"/>
        <end position="832"/>
    </location>
</feature>
<evidence type="ECO:0000256" key="3">
    <source>
        <dbReference type="ARBA" id="ARBA00022692"/>
    </source>
</evidence>
<accession>A0A084U366</accession>
<evidence type="ECO:0000256" key="6">
    <source>
        <dbReference type="ARBA" id="ARBA00038076"/>
    </source>
</evidence>
<feature type="transmembrane region" description="Helical" evidence="8">
    <location>
        <begin position="1491"/>
        <end position="1512"/>
    </location>
</feature>
<protein>
    <submittedName>
        <fullName evidence="10">ABC exporter permease subunit, FtsX-like family</fullName>
    </submittedName>
</protein>
<dbReference type="InterPro" id="IPR050250">
    <property type="entry name" value="Macrolide_Exporter_MacB"/>
</dbReference>
<feature type="transmembrane region" description="Helical" evidence="8">
    <location>
        <begin position="758"/>
        <end position="788"/>
    </location>
</feature>
<evidence type="ECO:0000256" key="7">
    <source>
        <dbReference type="SAM" id="MobiDB-lite"/>
    </source>
</evidence>
<reference evidence="10 11" key="1">
    <citation type="journal article" date="2014" name="PLoS ONE">
        <title>Reduction of Hydrogen Peroxide Accumulation and Toxicity by a Catalase from Mycoplasma iowae.</title>
        <authorList>
            <person name="Pritchard R.E."/>
            <person name="Prassinos A.J."/>
            <person name="Osborne J.D."/>
            <person name="Raviv Z."/>
            <person name="Balish M.F."/>
        </authorList>
    </citation>
    <scope>NUCLEOTIDE SEQUENCE [LARGE SCALE GENOMIC DNA]</scope>
    <source>
        <strain evidence="10 11">DK-CPA</strain>
    </source>
</reference>
<feature type="transmembrane region" description="Helical" evidence="8">
    <location>
        <begin position="881"/>
        <end position="904"/>
    </location>
</feature>
<feature type="region of interest" description="Disordered" evidence="7">
    <location>
        <begin position="297"/>
        <end position="318"/>
    </location>
</feature>
<dbReference type="GO" id="GO:0005886">
    <property type="term" value="C:plasma membrane"/>
    <property type="evidence" value="ECO:0007669"/>
    <property type="project" value="UniProtKB-SubCell"/>
</dbReference>
<evidence type="ECO:0000313" key="10">
    <source>
        <dbReference type="EMBL" id="KFB07402.1"/>
    </source>
</evidence>
<name>A0A084U366_MALIO</name>
<evidence type="ECO:0000256" key="2">
    <source>
        <dbReference type="ARBA" id="ARBA00022475"/>
    </source>
</evidence>
<feature type="domain" description="ABC3 transporter permease C-terminal" evidence="9">
    <location>
        <begin position="1492"/>
        <end position="1609"/>
    </location>
</feature>